<evidence type="ECO:0000313" key="2">
    <source>
        <dbReference type="Proteomes" id="UP000664203"/>
    </source>
</evidence>
<dbReference type="EMBL" id="CAJPDR010000511">
    <property type="protein sequence ID" value="CAF9938451.1"/>
    <property type="molecule type" value="Genomic_DNA"/>
</dbReference>
<comment type="caution">
    <text evidence="1">The sequence shown here is derived from an EMBL/GenBank/DDBJ whole genome shotgun (WGS) entry which is preliminary data.</text>
</comment>
<dbReference type="AlphaFoldDB" id="A0A8H3J0J3"/>
<organism evidence="1 2">
    <name type="scientific">Alectoria fallacina</name>
    <dbReference type="NCBI Taxonomy" id="1903189"/>
    <lineage>
        <taxon>Eukaryota</taxon>
        <taxon>Fungi</taxon>
        <taxon>Dikarya</taxon>
        <taxon>Ascomycota</taxon>
        <taxon>Pezizomycotina</taxon>
        <taxon>Lecanoromycetes</taxon>
        <taxon>OSLEUM clade</taxon>
        <taxon>Lecanoromycetidae</taxon>
        <taxon>Lecanorales</taxon>
        <taxon>Lecanorineae</taxon>
        <taxon>Parmeliaceae</taxon>
        <taxon>Alectoria</taxon>
    </lineage>
</organism>
<evidence type="ECO:0000313" key="1">
    <source>
        <dbReference type="EMBL" id="CAF9938451.1"/>
    </source>
</evidence>
<gene>
    <name evidence="1" type="ORF">ALECFALPRED_007693</name>
</gene>
<reference evidence="1" key="1">
    <citation type="submission" date="2021-03" db="EMBL/GenBank/DDBJ databases">
        <authorList>
            <person name="Tagirdzhanova G."/>
        </authorList>
    </citation>
    <scope>NUCLEOTIDE SEQUENCE</scope>
</reference>
<dbReference type="Proteomes" id="UP000664203">
    <property type="component" value="Unassembled WGS sequence"/>
</dbReference>
<accession>A0A8H3J0J3</accession>
<keyword evidence="2" id="KW-1185">Reference proteome</keyword>
<sequence>MARRDRGRGKGKGKGKAVLEKPAIFIGFSPTIPKLCNYITSLRCVGTLQLEVSTERPTGRPLKLKYKGHQTVPNTLARREARGLGHAVIPVFTEPQHTAAAAEIAALMTTRIETFKDVLGLVCTYEARDWRHLTESGEVEWGTRHFPRRFGVQLGRMV</sequence>
<protein>
    <submittedName>
        <fullName evidence="1">Uncharacterized protein</fullName>
    </submittedName>
</protein>
<proteinExistence type="predicted"/>
<name>A0A8H3J0J3_9LECA</name>